<evidence type="ECO:0008006" key="5">
    <source>
        <dbReference type="Google" id="ProtNLM"/>
    </source>
</evidence>
<organism evidence="3 4">
    <name type="scientific">Pagothenia borchgrevinki</name>
    <name type="common">Bald rockcod</name>
    <name type="synonym">Trematomus borchgrevinki</name>
    <dbReference type="NCBI Taxonomy" id="8213"/>
    <lineage>
        <taxon>Eukaryota</taxon>
        <taxon>Metazoa</taxon>
        <taxon>Chordata</taxon>
        <taxon>Craniata</taxon>
        <taxon>Vertebrata</taxon>
        <taxon>Euteleostomi</taxon>
        <taxon>Actinopterygii</taxon>
        <taxon>Neopterygii</taxon>
        <taxon>Teleostei</taxon>
        <taxon>Neoteleostei</taxon>
        <taxon>Acanthomorphata</taxon>
        <taxon>Eupercaria</taxon>
        <taxon>Perciformes</taxon>
        <taxon>Notothenioidei</taxon>
        <taxon>Nototheniidae</taxon>
        <taxon>Pagothenia</taxon>
    </lineage>
</organism>
<evidence type="ECO:0000313" key="3">
    <source>
        <dbReference type="EMBL" id="KAL3052965.1"/>
    </source>
</evidence>
<accession>A0ABD2GFR5</accession>
<reference evidence="3 4" key="2">
    <citation type="journal article" date="2024" name="G3 (Bethesda)">
        <title>The genome of the cryopelagic Antarctic bald notothen, Trematomus borchgrevinki.</title>
        <authorList>
            <person name="Rayamajhi N."/>
            <person name="Rivera-Colon A.G."/>
            <person name="Minhas B.F."/>
            <person name="Cheng C.C."/>
            <person name="Catchen J.M."/>
        </authorList>
    </citation>
    <scope>NUCLEOTIDE SEQUENCE [LARGE SCALE GENOMIC DNA]</scope>
    <source>
        <strain evidence="3">AGRC-2024</strain>
    </source>
</reference>
<feature type="chain" id="PRO_5044837640" description="Secreted protein" evidence="2">
    <location>
        <begin position="30"/>
        <end position="84"/>
    </location>
</feature>
<feature type="signal peptide" evidence="2">
    <location>
        <begin position="1"/>
        <end position="29"/>
    </location>
</feature>
<keyword evidence="4" id="KW-1185">Reference proteome</keyword>
<protein>
    <recommendedName>
        <fullName evidence="5">Secreted protein</fullName>
    </recommendedName>
</protein>
<keyword evidence="2" id="KW-0732">Signal</keyword>
<proteinExistence type="predicted"/>
<sequence>MRTHTRGAPTVFFISLLWPLLAVLDVGAAAEVDPSEGIPFMGGNYNGHPMLYFSRGEVEELQYAAGGDSQRHGEEDPRGGGDHA</sequence>
<dbReference type="EMBL" id="JBIYXZ010002079">
    <property type="protein sequence ID" value="KAL3052965.1"/>
    <property type="molecule type" value="Genomic_DNA"/>
</dbReference>
<gene>
    <name evidence="3" type="ORF">OYC64_005487</name>
</gene>
<feature type="region of interest" description="Disordered" evidence="1">
    <location>
        <begin position="64"/>
        <end position="84"/>
    </location>
</feature>
<dbReference type="AlphaFoldDB" id="A0ABD2GFR5"/>
<reference evidence="3 4" key="1">
    <citation type="journal article" date="2022" name="G3 (Bethesda)">
        <title>Evaluating Illumina-, Nanopore-, and PacBio-based genome assembly strategies with the bald notothen, Trematomus borchgrevinki.</title>
        <authorList>
            <person name="Rayamajhi N."/>
            <person name="Cheng C.C."/>
            <person name="Catchen J.M."/>
        </authorList>
    </citation>
    <scope>NUCLEOTIDE SEQUENCE [LARGE SCALE GENOMIC DNA]</scope>
    <source>
        <strain evidence="3">AGRC-2024</strain>
    </source>
</reference>
<comment type="caution">
    <text evidence="3">The sequence shown here is derived from an EMBL/GenBank/DDBJ whole genome shotgun (WGS) entry which is preliminary data.</text>
</comment>
<evidence type="ECO:0000256" key="2">
    <source>
        <dbReference type="SAM" id="SignalP"/>
    </source>
</evidence>
<evidence type="ECO:0000313" key="4">
    <source>
        <dbReference type="Proteomes" id="UP001619887"/>
    </source>
</evidence>
<dbReference type="Proteomes" id="UP001619887">
    <property type="component" value="Unassembled WGS sequence"/>
</dbReference>
<name>A0ABD2GFR5_PAGBO</name>
<evidence type="ECO:0000256" key="1">
    <source>
        <dbReference type="SAM" id="MobiDB-lite"/>
    </source>
</evidence>
<feature type="compositionally biased region" description="Basic and acidic residues" evidence="1">
    <location>
        <begin position="69"/>
        <end position="84"/>
    </location>
</feature>